<dbReference type="PANTHER" id="PTHR31669">
    <property type="entry name" value="PROTEIN FAR1-RELATED SEQUENCE 10-RELATED"/>
    <property type="match status" value="1"/>
</dbReference>
<dbReference type="PANTHER" id="PTHR31669:SF297">
    <property type="entry name" value="PROTEIN FAR1-RELATED SEQUENCE"/>
    <property type="match status" value="1"/>
</dbReference>
<reference evidence="3" key="1">
    <citation type="journal article" date="2019" name="Curr. Biol.">
        <title>Genome Sequence of Striga asiatica Provides Insight into the Evolution of Plant Parasitism.</title>
        <authorList>
            <person name="Yoshida S."/>
            <person name="Kim S."/>
            <person name="Wafula E.K."/>
            <person name="Tanskanen J."/>
            <person name="Kim Y.M."/>
            <person name="Honaas L."/>
            <person name="Yang Z."/>
            <person name="Spallek T."/>
            <person name="Conn C.E."/>
            <person name="Ichihashi Y."/>
            <person name="Cheong K."/>
            <person name="Cui S."/>
            <person name="Der J.P."/>
            <person name="Gundlach H."/>
            <person name="Jiao Y."/>
            <person name="Hori C."/>
            <person name="Ishida J.K."/>
            <person name="Kasahara H."/>
            <person name="Kiba T."/>
            <person name="Kim M.S."/>
            <person name="Koo N."/>
            <person name="Laohavisit A."/>
            <person name="Lee Y.H."/>
            <person name="Lumba S."/>
            <person name="McCourt P."/>
            <person name="Mortimer J.C."/>
            <person name="Mutuku J.M."/>
            <person name="Nomura T."/>
            <person name="Sasaki-Sekimoto Y."/>
            <person name="Seto Y."/>
            <person name="Wang Y."/>
            <person name="Wakatake T."/>
            <person name="Sakakibara H."/>
            <person name="Demura T."/>
            <person name="Yamaguchi S."/>
            <person name="Yoneyama K."/>
            <person name="Manabe R.I."/>
            <person name="Nelson D.C."/>
            <person name="Schulman A.H."/>
            <person name="Timko M.P."/>
            <person name="dePamphilis C.W."/>
            <person name="Choi D."/>
            <person name="Shirasu K."/>
        </authorList>
    </citation>
    <scope>NUCLEOTIDE SEQUENCE [LARGE SCALE GENOMIC DNA]</scope>
    <source>
        <strain evidence="3">cv. UVA1</strain>
    </source>
</reference>
<comment type="caution">
    <text evidence="2">The sequence shown here is derived from an EMBL/GenBank/DDBJ whole genome shotgun (WGS) entry which is preliminary data.</text>
</comment>
<proteinExistence type="inferred from homology"/>
<gene>
    <name evidence="2" type="ORF">STAS_17231</name>
</gene>
<dbReference type="AlphaFoldDB" id="A0A5A7Q813"/>
<sequence>MTTKYALCDNEWLLGLYENRSLWVPCFLKTFFWAGMSTTQRSESMNAFFDGYVHPKTSLKQFVQQYERALRDKVEKEVQADFKSFSQIVPCATTYEMEKQFQTVNTIFKFKEIQAEFVGKVVLRQFTRS</sequence>
<keyword evidence="1" id="KW-0539">Nucleus</keyword>
<evidence type="ECO:0000313" key="3">
    <source>
        <dbReference type="Proteomes" id="UP000325081"/>
    </source>
</evidence>
<keyword evidence="1" id="KW-0862">Zinc</keyword>
<dbReference type="InterPro" id="IPR031052">
    <property type="entry name" value="FHY3/FAR1"/>
</dbReference>
<dbReference type="GO" id="GO:0008270">
    <property type="term" value="F:zinc ion binding"/>
    <property type="evidence" value="ECO:0007669"/>
    <property type="project" value="UniProtKB-UniRule"/>
</dbReference>
<dbReference type="Proteomes" id="UP000325081">
    <property type="component" value="Unassembled WGS sequence"/>
</dbReference>
<accession>A0A5A7Q813</accession>
<comment type="subcellular location">
    <subcellularLocation>
        <location evidence="1">Nucleus</location>
    </subcellularLocation>
</comment>
<keyword evidence="3" id="KW-1185">Reference proteome</keyword>
<dbReference type="GO" id="GO:0005634">
    <property type="term" value="C:nucleus"/>
    <property type="evidence" value="ECO:0007669"/>
    <property type="project" value="UniProtKB-SubCell"/>
</dbReference>
<name>A0A5A7Q813_STRAF</name>
<dbReference type="GO" id="GO:0006355">
    <property type="term" value="P:regulation of DNA-templated transcription"/>
    <property type="evidence" value="ECO:0007669"/>
    <property type="project" value="UniProtKB-UniRule"/>
</dbReference>
<dbReference type="OrthoDB" id="910943at2759"/>
<protein>
    <recommendedName>
        <fullName evidence="1">Protein FAR1-RELATED SEQUENCE</fullName>
    </recommendedName>
</protein>
<organism evidence="2 3">
    <name type="scientific">Striga asiatica</name>
    <name type="common">Asiatic witchweed</name>
    <name type="synonym">Buchnera asiatica</name>
    <dbReference type="NCBI Taxonomy" id="4170"/>
    <lineage>
        <taxon>Eukaryota</taxon>
        <taxon>Viridiplantae</taxon>
        <taxon>Streptophyta</taxon>
        <taxon>Embryophyta</taxon>
        <taxon>Tracheophyta</taxon>
        <taxon>Spermatophyta</taxon>
        <taxon>Magnoliopsida</taxon>
        <taxon>eudicotyledons</taxon>
        <taxon>Gunneridae</taxon>
        <taxon>Pentapetalae</taxon>
        <taxon>asterids</taxon>
        <taxon>lamiids</taxon>
        <taxon>Lamiales</taxon>
        <taxon>Orobanchaceae</taxon>
        <taxon>Buchnereae</taxon>
        <taxon>Striga</taxon>
    </lineage>
</organism>
<dbReference type="EMBL" id="BKCP01005916">
    <property type="protein sequence ID" value="GER40547.1"/>
    <property type="molecule type" value="Genomic_DNA"/>
</dbReference>
<keyword evidence="1" id="KW-0863">Zinc-finger</keyword>
<comment type="function">
    <text evidence="1">Putative transcription activator involved in regulating light control of development.</text>
</comment>
<comment type="similarity">
    <text evidence="1">Belongs to the FHY3/FAR1 family.</text>
</comment>
<evidence type="ECO:0000313" key="2">
    <source>
        <dbReference type="EMBL" id="GER40547.1"/>
    </source>
</evidence>
<keyword evidence="1" id="KW-0479">Metal-binding</keyword>
<evidence type="ECO:0000256" key="1">
    <source>
        <dbReference type="RuleBase" id="RU367018"/>
    </source>
</evidence>